<dbReference type="GO" id="GO:0017178">
    <property type="term" value="F:diphthine-ammonia ligase activity"/>
    <property type="evidence" value="ECO:0007669"/>
    <property type="project" value="TreeGrafter"/>
</dbReference>
<dbReference type="InterPro" id="IPR014729">
    <property type="entry name" value="Rossmann-like_a/b/a_fold"/>
</dbReference>
<dbReference type="NCBIfam" id="TIGR00290">
    <property type="entry name" value="MJ0570_dom"/>
    <property type="match status" value="1"/>
</dbReference>
<dbReference type="Proteomes" id="UP000027093">
    <property type="component" value="Chromosome"/>
</dbReference>
<dbReference type="PANTHER" id="PTHR12196:SF2">
    <property type="entry name" value="DIPHTHINE--AMMONIA LIGASE"/>
    <property type="match status" value="1"/>
</dbReference>
<dbReference type="SUPFAM" id="SSF52402">
    <property type="entry name" value="Adenine nucleotide alpha hydrolases-like"/>
    <property type="match status" value="1"/>
</dbReference>
<dbReference type="STRING" id="926571.NVIE_016140"/>
<sequence>MMRLAALFSGGKDSTFAIYRARQQGHAIECLITMHPAADDSALFHYPNSRITKHLAEAMGVPLLESAVVAGTDRDAEIEALDAAVAQAKSLYRIEGVVNGGIASIFQKQVFEEVCKRHGLVPVSPLWGVEPERYMADLLASGFVVMIVGVSAMGLEKEWLGRVIDRESLAKLVWLSRKYGFNLTFEGGEAETLVLDCPLYPKKRLAVRQATARWDGQRGMFEILEAELLDK</sequence>
<reference evidence="2 3" key="1">
    <citation type="journal article" date="2014" name="Int. J. Syst. Evol. Microbiol.">
        <title>Nitrososphaera viennensis gen. nov., sp. nov., an aerobic and mesophilic, ammonia-oxidizing archaeon from soil and a member of the archaeal phylum Thaumarchaeota.</title>
        <authorList>
            <person name="Stieglmeier M."/>
            <person name="Klingl A."/>
            <person name="Alves R.J."/>
            <person name="Rittmann S.K."/>
            <person name="Melcher M."/>
            <person name="Leisch N."/>
            <person name="Schleper C."/>
        </authorList>
    </citation>
    <scope>NUCLEOTIDE SEQUENCE [LARGE SCALE GENOMIC DNA]</scope>
    <source>
        <strain evidence="2">EN76</strain>
    </source>
</reference>
<keyword evidence="3" id="KW-1185">Reference proteome</keyword>
<dbReference type="PIRSF" id="PIRSF039123">
    <property type="entry name" value="Diphthamide_synthase"/>
    <property type="match status" value="1"/>
</dbReference>
<dbReference type="CDD" id="cd01994">
    <property type="entry name" value="AANH_PF0828-like"/>
    <property type="match status" value="1"/>
</dbReference>
<dbReference type="Gene3D" id="3.90.1490.10">
    <property type="entry name" value="putative n-type atp pyrophosphatase, domain 2"/>
    <property type="match status" value="1"/>
</dbReference>
<accession>A0A060HQQ4</accession>
<evidence type="ECO:0000313" key="3">
    <source>
        <dbReference type="Proteomes" id="UP000027093"/>
    </source>
</evidence>
<organism evidence="2 3">
    <name type="scientific">Nitrososphaera viennensis EN76</name>
    <dbReference type="NCBI Taxonomy" id="926571"/>
    <lineage>
        <taxon>Archaea</taxon>
        <taxon>Nitrososphaerota</taxon>
        <taxon>Nitrososphaeria</taxon>
        <taxon>Nitrososphaerales</taxon>
        <taxon>Nitrososphaeraceae</taxon>
        <taxon>Nitrososphaera</taxon>
    </lineage>
</organism>
<evidence type="ECO:0000313" key="2">
    <source>
        <dbReference type="EMBL" id="AIC15866.1"/>
    </source>
</evidence>
<dbReference type="InterPro" id="IPR022427">
    <property type="entry name" value="MJ0570_ATP-bd"/>
</dbReference>
<dbReference type="Gene3D" id="3.40.50.620">
    <property type="entry name" value="HUPs"/>
    <property type="match status" value="1"/>
</dbReference>
<dbReference type="AlphaFoldDB" id="A0A060HQQ4"/>
<dbReference type="InterPro" id="IPR002761">
    <property type="entry name" value="Diphthami_syn_dom"/>
</dbReference>
<dbReference type="GO" id="GO:0017183">
    <property type="term" value="P:protein histidyl modification to diphthamide"/>
    <property type="evidence" value="ECO:0007669"/>
    <property type="project" value="TreeGrafter"/>
</dbReference>
<dbReference type="PANTHER" id="PTHR12196">
    <property type="entry name" value="DOMAIN OF UNKNOWN FUNCTION 71 DUF71 -CONTAINING PROTEIN"/>
    <property type="match status" value="1"/>
</dbReference>
<gene>
    <name evidence="2" type="ORF">NVIE_016140</name>
</gene>
<dbReference type="InterPro" id="IPR030662">
    <property type="entry name" value="DPH6/MJ0570"/>
</dbReference>
<proteinExistence type="predicted"/>
<dbReference type="KEGG" id="nvn:NVIE_016140"/>
<protein>
    <submittedName>
        <fullName evidence="2">Putative ATP binding protein</fullName>
    </submittedName>
</protein>
<dbReference type="NCBIfam" id="TIGR03679">
    <property type="entry name" value="arCOG00187"/>
    <property type="match status" value="1"/>
</dbReference>
<dbReference type="Pfam" id="PF01902">
    <property type="entry name" value="Diphthami_syn_2"/>
    <property type="match status" value="1"/>
</dbReference>
<feature type="domain" description="Diphthamide synthase" evidence="1">
    <location>
        <begin position="2"/>
        <end position="225"/>
    </location>
</feature>
<dbReference type="EMBL" id="CP007536">
    <property type="protein sequence ID" value="AIC15866.1"/>
    <property type="molecule type" value="Genomic_DNA"/>
</dbReference>
<dbReference type="HOGENOM" id="CLU_010289_0_2_2"/>
<name>A0A060HQQ4_9ARCH</name>
<evidence type="ECO:0000259" key="1">
    <source>
        <dbReference type="Pfam" id="PF01902"/>
    </source>
</evidence>